<dbReference type="PANTHER" id="PTHR31885">
    <property type="entry name" value="GH04784P"/>
    <property type="match status" value="1"/>
</dbReference>
<accession>A0A4R5CZV7</accession>
<evidence type="ECO:0000256" key="1">
    <source>
        <dbReference type="ARBA" id="ARBA00004141"/>
    </source>
</evidence>
<dbReference type="GO" id="GO:0016787">
    <property type="term" value="F:hydrolase activity"/>
    <property type="evidence" value="ECO:0007669"/>
    <property type="project" value="TreeGrafter"/>
</dbReference>
<dbReference type="InterPro" id="IPR012506">
    <property type="entry name" value="TMEM86B-like"/>
</dbReference>
<proteinExistence type="inferred from homology"/>
<feature type="transmembrane region" description="Helical" evidence="6">
    <location>
        <begin position="79"/>
        <end position="98"/>
    </location>
</feature>
<dbReference type="Pfam" id="PF07947">
    <property type="entry name" value="YhhN"/>
    <property type="match status" value="1"/>
</dbReference>
<sequence length="228" mass="26267">MKSTLFLKSYVFISFTYLLIILLGHEDIAWYIKPFLLPFLILGVYFHSDFPSKKFLLTALFFSWIGDIILLFADRDEMYFMVGLIAFLLSHIAYILLFNKQIKPKKTKSIAVFWIGVTAIIVYLSLMMSLLLPSLDGLTIPVFVYALVISTMLLFAFKGFLIWDTPGNWYILIGAIVFVTSDSILAFNKFYQPVVLDSFLIMITYLVAQFLLVCGIFELNKKNSIFNF</sequence>
<dbReference type="PANTHER" id="PTHR31885:SF6">
    <property type="entry name" value="GH04784P"/>
    <property type="match status" value="1"/>
</dbReference>
<keyword evidence="4 6" id="KW-1133">Transmembrane helix</keyword>
<keyword evidence="3 6" id="KW-0812">Transmembrane</keyword>
<feature type="transmembrane region" description="Helical" evidence="6">
    <location>
        <begin position="199"/>
        <end position="219"/>
    </location>
</feature>
<dbReference type="AlphaFoldDB" id="A0A4R5CZV7"/>
<evidence type="ECO:0000256" key="6">
    <source>
        <dbReference type="SAM" id="Phobius"/>
    </source>
</evidence>
<comment type="subcellular location">
    <subcellularLocation>
        <location evidence="1">Membrane</location>
        <topology evidence="1">Multi-pass membrane protein</topology>
    </subcellularLocation>
</comment>
<feature type="transmembrane region" description="Helical" evidence="6">
    <location>
        <begin position="30"/>
        <end position="48"/>
    </location>
</feature>
<evidence type="ECO:0000313" key="8">
    <source>
        <dbReference type="Proteomes" id="UP000294597"/>
    </source>
</evidence>
<feature type="transmembrane region" description="Helical" evidence="6">
    <location>
        <begin position="7"/>
        <end position="24"/>
    </location>
</feature>
<comment type="caution">
    <text evidence="7">The sequence shown here is derived from an EMBL/GenBank/DDBJ whole genome shotgun (WGS) entry which is preliminary data.</text>
</comment>
<dbReference type="EMBL" id="SMFO01000002">
    <property type="protein sequence ID" value="TDE05437.1"/>
    <property type="molecule type" value="Genomic_DNA"/>
</dbReference>
<evidence type="ECO:0000313" key="7">
    <source>
        <dbReference type="EMBL" id="TDE05437.1"/>
    </source>
</evidence>
<feature type="transmembrane region" description="Helical" evidence="6">
    <location>
        <begin position="55"/>
        <end position="73"/>
    </location>
</feature>
<protein>
    <submittedName>
        <fullName evidence="7">Lysoplasmalogenase</fullName>
    </submittedName>
</protein>
<dbReference type="GO" id="GO:0016020">
    <property type="term" value="C:membrane"/>
    <property type="evidence" value="ECO:0007669"/>
    <property type="project" value="UniProtKB-SubCell"/>
</dbReference>
<dbReference type="Proteomes" id="UP000294597">
    <property type="component" value="Unassembled WGS sequence"/>
</dbReference>
<reference evidence="7 8" key="1">
    <citation type="submission" date="2019-03" db="EMBL/GenBank/DDBJ databases">
        <title>Flavobacterium TSA-D2 sp. nov., isolated from arctic soil.</title>
        <authorList>
            <person name="Chaudhary D.K."/>
        </authorList>
    </citation>
    <scope>NUCLEOTIDE SEQUENCE [LARGE SCALE GENOMIC DNA]</scope>
    <source>
        <strain evidence="7 8">TSA-D2</strain>
    </source>
</reference>
<keyword evidence="5 6" id="KW-0472">Membrane</keyword>
<gene>
    <name evidence="7" type="ORF">E0F98_04810</name>
</gene>
<comment type="similarity">
    <text evidence="2">Belongs to the TMEM86 family.</text>
</comment>
<feature type="transmembrane region" description="Helical" evidence="6">
    <location>
        <begin position="138"/>
        <end position="157"/>
    </location>
</feature>
<feature type="transmembrane region" description="Helical" evidence="6">
    <location>
        <begin position="169"/>
        <end position="187"/>
    </location>
</feature>
<keyword evidence="8" id="KW-1185">Reference proteome</keyword>
<feature type="transmembrane region" description="Helical" evidence="6">
    <location>
        <begin position="110"/>
        <end position="132"/>
    </location>
</feature>
<evidence type="ECO:0000256" key="4">
    <source>
        <dbReference type="ARBA" id="ARBA00022989"/>
    </source>
</evidence>
<evidence type="ECO:0000256" key="2">
    <source>
        <dbReference type="ARBA" id="ARBA00007375"/>
    </source>
</evidence>
<evidence type="ECO:0000256" key="5">
    <source>
        <dbReference type="ARBA" id="ARBA00023136"/>
    </source>
</evidence>
<name>A0A4R5CZV7_9FLAO</name>
<dbReference type="RefSeq" id="WP_132109479.1">
    <property type="nucleotide sequence ID" value="NZ_SMFO01000002.1"/>
</dbReference>
<organism evidence="7 8">
    <name type="scientific">Flavobacterium hiemivividum</name>
    <dbReference type="NCBI Taxonomy" id="2541734"/>
    <lineage>
        <taxon>Bacteria</taxon>
        <taxon>Pseudomonadati</taxon>
        <taxon>Bacteroidota</taxon>
        <taxon>Flavobacteriia</taxon>
        <taxon>Flavobacteriales</taxon>
        <taxon>Flavobacteriaceae</taxon>
        <taxon>Flavobacterium</taxon>
    </lineage>
</organism>
<evidence type="ECO:0000256" key="3">
    <source>
        <dbReference type="ARBA" id="ARBA00022692"/>
    </source>
</evidence>